<keyword evidence="2" id="KW-1185">Reference proteome</keyword>
<name>A0AAV4M9C7_CAEEX</name>
<dbReference type="EMBL" id="BPLR01001917">
    <property type="protein sequence ID" value="GIX67991.1"/>
    <property type="molecule type" value="Genomic_DNA"/>
</dbReference>
<gene>
    <name evidence="1" type="ORF">CEXT_194891</name>
</gene>
<proteinExistence type="predicted"/>
<dbReference type="Proteomes" id="UP001054945">
    <property type="component" value="Unassembled WGS sequence"/>
</dbReference>
<organism evidence="1 2">
    <name type="scientific">Caerostris extrusa</name>
    <name type="common">Bark spider</name>
    <name type="synonym">Caerostris bankana</name>
    <dbReference type="NCBI Taxonomy" id="172846"/>
    <lineage>
        <taxon>Eukaryota</taxon>
        <taxon>Metazoa</taxon>
        <taxon>Ecdysozoa</taxon>
        <taxon>Arthropoda</taxon>
        <taxon>Chelicerata</taxon>
        <taxon>Arachnida</taxon>
        <taxon>Araneae</taxon>
        <taxon>Araneomorphae</taxon>
        <taxon>Entelegynae</taxon>
        <taxon>Araneoidea</taxon>
        <taxon>Araneidae</taxon>
        <taxon>Caerostris</taxon>
    </lineage>
</organism>
<accession>A0AAV4M9C7</accession>
<dbReference type="AlphaFoldDB" id="A0AAV4M9C7"/>
<protein>
    <submittedName>
        <fullName evidence="1">Uncharacterized protein</fullName>
    </submittedName>
</protein>
<evidence type="ECO:0000313" key="2">
    <source>
        <dbReference type="Proteomes" id="UP001054945"/>
    </source>
</evidence>
<sequence>MEFFLSPILDCHALLRGKKTSWDARALFKNSKHASMLWKTLIVKIAIKANGTSRPPLNNSGDRNPSIKRRNNSDVYRYFHQSYFVRGPGPESFLTDEFLYKLFGIQSARVKPGIGI</sequence>
<reference evidence="1 2" key="1">
    <citation type="submission" date="2021-06" db="EMBL/GenBank/DDBJ databases">
        <title>Caerostris extrusa draft genome.</title>
        <authorList>
            <person name="Kono N."/>
            <person name="Arakawa K."/>
        </authorList>
    </citation>
    <scope>NUCLEOTIDE SEQUENCE [LARGE SCALE GENOMIC DNA]</scope>
</reference>
<evidence type="ECO:0000313" key="1">
    <source>
        <dbReference type="EMBL" id="GIX67991.1"/>
    </source>
</evidence>
<comment type="caution">
    <text evidence="1">The sequence shown here is derived from an EMBL/GenBank/DDBJ whole genome shotgun (WGS) entry which is preliminary data.</text>
</comment>